<gene>
    <name evidence="3" type="ORF">AK812_SmicGene23057</name>
</gene>
<feature type="transmembrane region" description="Helical" evidence="2">
    <location>
        <begin position="67"/>
        <end position="87"/>
    </location>
</feature>
<organism evidence="3 4">
    <name type="scientific">Symbiodinium microadriaticum</name>
    <name type="common">Dinoflagellate</name>
    <name type="synonym">Zooxanthella microadriatica</name>
    <dbReference type="NCBI Taxonomy" id="2951"/>
    <lineage>
        <taxon>Eukaryota</taxon>
        <taxon>Sar</taxon>
        <taxon>Alveolata</taxon>
        <taxon>Dinophyceae</taxon>
        <taxon>Suessiales</taxon>
        <taxon>Symbiodiniaceae</taxon>
        <taxon>Symbiodinium</taxon>
    </lineage>
</organism>
<proteinExistence type="predicted"/>
<evidence type="ECO:0000313" key="4">
    <source>
        <dbReference type="Proteomes" id="UP000186817"/>
    </source>
</evidence>
<sequence length="393" mass="42766">MVDDGDEDDDEDEDEDEDDDDDDDGDDDDDDDDGEDLLLLLMMMMMILIMGSRAAAAEMTMRMMRPVVTMIMMIVMATKTMATMASFRLCGDSHVFLNYAAATFGLLCDRARQVSESTALSLQQLRCSGEAVSGEGPLPRASRAAGALQEVCEVKALIALQELELELLRKSKDTVLEALQHAASSSEKAGAVLLDLRRLREVATKRHLARKAAKQAKAQALLMPLEAAIERLKTCQQQKSILLRAARARICRAVECTGPGAGVLLFRGRHKLRISPCTGSQGVEPMYCIRFVPFLPGALCRDAAKEAPLQWQLVIRFQDLICRIWLRALGPALAAGASAAATVPRHEVPGIIHRLQMGLLDAADLLKSVVAAMQRPQLQLPPPPVIPALMGGV</sequence>
<keyword evidence="4" id="KW-1185">Reference proteome</keyword>
<reference evidence="3 4" key="1">
    <citation type="submission" date="2016-02" db="EMBL/GenBank/DDBJ databases">
        <title>Genome analysis of coral dinoflagellate symbionts highlights evolutionary adaptations to a symbiotic lifestyle.</title>
        <authorList>
            <person name="Aranda M."/>
            <person name="Li Y."/>
            <person name="Liew Y.J."/>
            <person name="Baumgarten S."/>
            <person name="Simakov O."/>
            <person name="Wilson M."/>
            <person name="Piel J."/>
            <person name="Ashoor H."/>
            <person name="Bougouffa S."/>
            <person name="Bajic V.B."/>
            <person name="Ryu T."/>
            <person name="Ravasi T."/>
            <person name="Bayer T."/>
            <person name="Micklem G."/>
            <person name="Kim H."/>
            <person name="Bhak J."/>
            <person name="Lajeunesse T.C."/>
            <person name="Voolstra C.R."/>
        </authorList>
    </citation>
    <scope>NUCLEOTIDE SEQUENCE [LARGE SCALE GENOMIC DNA]</scope>
    <source>
        <strain evidence="3 4">CCMP2467</strain>
    </source>
</reference>
<dbReference type="EMBL" id="LSRX01000524">
    <property type="protein sequence ID" value="OLP94870.1"/>
    <property type="molecule type" value="Genomic_DNA"/>
</dbReference>
<name>A0A1Q9DIB9_SYMMI</name>
<dbReference type="Proteomes" id="UP000186817">
    <property type="component" value="Unassembled WGS sequence"/>
</dbReference>
<evidence type="ECO:0000256" key="1">
    <source>
        <dbReference type="SAM" id="MobiDB-lite"/>
    </source>
</evidence>
<dbReference type="OrthoDB" id="444429at2759"/>
<dbReference type="AlphaFoldDB" id="A0A1Q9DIB9"/>
<feature type="transmembrane region" description="Helical" evidence="2">
    <location>
        <begin position="37"/>
        <end position="55"/>
    </location>
</feature>
<keyword evidence="2" id="KW-0472">Membrane</keyword>
<comment type="caution">
    <text evidence="3">The sequence shown here is derived from an EMBL/GenBank/DDBJ whole genome shotgun (WGS) entry which is preliminary data.</text>
</comment>
<keyword evidence="2" id="KW-1133">Transmembrane helix</keyword>
<feature type="region of interest" description="Disordered" evidence="1">
    <location>
        <begin position="1"/>
        <end position="32"/>
    </location>
</feature>
<evidence type="ECO:0000313" key="3">
    <source>
        <dbReference type="EMBL" id="OLP94870.1"/>
    </source>
</evidence>
<evidence type="ECO:0000256" key="2">
    <source>
        <dbReference type="SAM" id="Phobius"/>
    </source>
</evidence>
<protein>
    <submittedName>
        <fullName evidence="3">Uncharacterized protein</fullName>
    </submittedName>
</protein>
<keyword evidence="2" id="KW-0812">Transmembrane</keyword>
<accession>A0A1Q9DIB9</accession>